<protein>
    <recommendedName>
        <fullName evidence="2">Bleomycin resistance protein</fullName>
    </recommendedName>
</protein>
<comment type="caution">
    <text evidence="5">The sequence shown here is derived from an EMBL/GenBank/DDBJ whole genome shotgun (WGS) entry which is preliminary data.</text>
</comment>
<dbReference type="InterPro" id="IPR037523">
    <property type="entry name" value="VOC_core"/>
</dbReference>
<dbReference type="GO" id="GO:0046677">
    <property type="term" value="P:response to antibiotic"/>
    <property type="evidence" value="ECO:0007669"/>
    <property type="project" value="UniProtKB-KW"/>
</dbReference>
<dbReference type="SUPFAM" id="SSF54593">
    <property type="entry name" value="Glyoxalase/Bleomycin resistance protein/Dihydroxybiphenyl dioxygenase"/>
    <property type="match status" value="1"/>
</dbReference>
<dbReference type="Pfam" id="PF19581">
    <property type="entry name" value="Glyoxalase_7"/>
    <property type="match status" value="1"/>
</dbReference>
<keyword evidence="6" id="KW-1185">Reference proteome</keyword>
<reference evidence="5 6" key="1">
    <citation type="submission" date="2020-04" db="EMBL/GenBank/DDBJ databases">
        <title>Paraburkholderia sp. RP-4-7 isolated from soil.</title>
        <authorList>
            <person name="Dahal R.H."/>
        </authorList>
    </citation>
    <scope>NUCLEOTIDE SEQUENCE [LARGE SCALE GENOMIC DNA]</scope>
    <source>
        <strain evidence="5 6">RP-4-7</strain>
    </source>
</reference>
<dbReference type="PROSITE" id="PS51819">
    <property type="entry name" value="VOC"/>
    <property type="match status" value="1"/>
</dbReference>
<evidence type="ECO:0000256" key="3">
    <source>
        <dbReference type="ARBA" id="ARBA00023251"/>
    </source>
</evidence>
<comment type="similarity">
    <text evidence="1">Belongs to the bleomycin resistance protein family.</text>
</comment>
<evidence type="ECO:0000313" key="5">
    <source>
        <dbReference type="EMBL" id="NML99549.1"/>
    </source>
</evidence>
<accession>A0A848IDV0</accession>
<dbReference type="Proteomes" id="UP000544134">
    <property type="component" value="Unassembled WGS sequence"/>
</dbReference>
<sequence>MHLAPAIPIIRIFSEEKAREFYVDFLGFTIDWEHRFDANFPLYAQVRRSELILHLSEHHGDATPGSTIFVPVRDIDALHAELQRKDYKYGKPGVEALPWGKVLETVDPFGNRIRFCESAKEDMRGA</sequence>
<dbReference type="InterPro" id="IPR029068">
    <property type="entry name" value="Glyas_Bleomycin-R_OHBP_Dase"/>
</dbReference>
<dbReference type="AlphaFoldDB" id="A0A848IDV0"/>
<evidence type="ECO:0000259" key="4">
    <source>
        <dbReference type="PROSITE" id="PS51819"/>
    </source>
</evidence>
<dbReference type="Gene3D" id="3.10.180.10">
    <property type="entry name" value="2,3-Dihydroxybiphenyl 1,2-Dioxygenase, domain 1"/>
    <property type="match status" value="1"/>
</dbReference>
<keyword evidence="3" id="KW-0046">Antibiotic resistance</keyword>
<feature type="domain" description="VOC" evidence="4">
    <location>
        <begin position="1"/>
        <end position="118"/>
    </location>
</feature>
<dbReference type="CDD" id="cd08349">
    <property type="entry name" value="BLMA_like"/>
    <property type="match status" value="1"/>
</dbReference>
<organism evidence="5 6">
    <name type="scientific">Paraburkholderia polaris</name>
    <dbReference type="NCBI Taxonomy" id="2728848"/>
    <lineage>
        <taxon>Bacteria</taxon>
        <taxon>Pseudomonadati</taxon>
        <taxon>Pseudomonadota</taxon>
        <taxon>Betaproteobacteria</taxon>
        <taxon>Burkholderiales</taxon>
        <taxon>Burkholderiaceae</taxon>
        <taxon>Paraburkholderia</taxon>
    </lineage>
</organism>
<evidence type="ECO:0000256" key="1">
    <source>
        <dbReference type="ARBA" id="ARBA00011051"/>
    </source>
</evidence>
<proteinExistence type="inferred from homology"/>
<dbReference type="EMBL" id="JABBGJ010000016">
    <property type="protein sequence ID" value="NML99549.1"/>
    <property type="molecule type" value="Genomic_DNA"/>
</dbReference>
<name>A0A848IDV0_9BURK</name>
<gene>
    <name evidence="5" type="ORF">HHL24_16575</name>
</gene>
<dbReference type="RefSeq" id="WP_169486591.1">
    <property type="nucleotide sequence ID" value="NZ_JABBGJ010000016.1"/>
</dbReference>
<dbReference type="InterPro" id="IPR000335">
    <property type="entry name" value="Bleomycin-R"/>
</dbReference>
<evidence type="ECO:0000256" key="2">
    <source>
        <dbReference type="ARBA" id="ARBA00021572"/>
    </source>
</evidence>
<evidence type="ECO:0000313" key="6">
    <source>
        <dbReference type="Proteomes" id="UP000544134"/>
    </source>
</evidence>